<evidence type="ECO:0000256" key="1">
    <source>
        <dbReference type="SAM" id="Phobius"/>
    </source>
</evidence>
<feature type="transmembrane region" description="Helical" evidence="1">
    <location>
        <begin position="87"/>
        <end position="107"/>
    </location>
</feature>
<comment type="caution">
    <text evidence="2">The sequence shown here is derived from an EMBL/GenBank/DDBJ whole genome shotgun (WGS) entry which is preliminary data.</text>
</comment>
<gene>
    <name evidence="2" type="ORF">CXY01_04100</name>
</gene>
<proteinExistence type="predicted"/>
<evidence type="ECO:0000313" key="2">
    <source>
        <dbReference type="EMBL" id="GEK19890.1"/>
    </source>
</evidence>
<organism evidence="2 3">
    <name type="scientific">Cellulomonas xylanilytica</name>
    <dbReference type="NCBI Taxonomy" id="233583"/>
    <lineage>
        <taxon>Bacteria</taxon>
        <taxon>Bacillati</taxon>
        <taxon>Actinomycetota</taxon>
        <taxon>Actinomycetes</taxon>
        <taxon>Micrococcales</taxon>
        <taxon>Cellulomonadaceae</taxon>
        <taxon>Cellulomonas</taxon>
    </lineage>
</organism>
<protein>
    <recommendedName>
        <fullName evidence="4">DUF2269 domain-containing protein</fullName>
    </recommendedName>
</protein>
<keyword evidence="1" id="KW-0812">Transmembrane</keyword>
<dbReference type="Proteomes" id="UP000321118">
    <property type="component" value="Unassembled WGS sequence"/>
</dbReference>
<name>A0A510V3M2_9CELL</name>
<keyword evidence="1" id="KW-0472">Membrane</keyword>
<dbReference type="AlphaFoldDB" id="A0A510V3M2"/>
<sequence length="172" mass="18105">MDMTMSPGLRKAALCVHISCSVGWTGAVVTFLGLALIALTTHDEVTARAMYVAMDALAWTVLVPLAVGSLVTGLVQSLGTVWGLTRHYWVVTKLVITLVATVVLVLYTQTLAGLAKLAAATGQEDQALTSASPLVHVVLALLLLLGATVLSVFKPKGLTARGWRLQQQARSA</sequence>
<keyword evidence="3" id="KW-1185">Reference proteome</keyword>
<feature type="transmembrane region" description="Helical" evidence="1">
    <location>
        <begin position="134"/>
        <end position="153"/>
    </location>
</feature>
<feature type="transmembrane region" description="Helical" evidence="1">
    <location>
        <begin position="57"/>
        <end position="75"/>
    </location>
</feature>
<accession>A0A510V3M2</accession>
<keyword evidence="1" id="KW-1133">Transmembrane helix</keyword>
<dbReference type="EMBL" id="BJUB01000001">
    <property type="protein sequence ID" value="GEK19890.1"/>
    <property type="molecule type" value="Genomic_DNA"/>
</dbReference>
<feature type="transmembrane region" description="Helical" evidence="1">
    <location>
        <begin position="12"/>
        <end position="37"/>
    </location>
</feature>
<evidence type="ECO:0000313" key="3">
    <source>
        <dbReference type="Proteomes" id="UP000321118"/>
    </source>
</evidence>
<evidence type="ECO:0008006" key="4">
    <source>
        <dbReference type="Google" id="ProtNLM"/>
    </source>
</evidence>
<reference evidence="2 3" key="1">
    <citation type="submission" date="2019-07" db="EMBL/GenBank/DDBJ databases">
        <title>Whole genome shotgun sequence of Cellulomonas xylanilytica NBRC 101102.</title>
        <authorList>
            <person name="Hosoyama A."/>
            <person name="Uohara A."/>
            <person name="Ohji S."/>
            <person name="Ichikawa N."/>
        </authorList>
    </citation>
    <scope>NUCLEOTIDE SEQUENCE [LARGE SCALE GENOMIC DNA]</scope>
    <source>
        <strain evidence="2 3">NBRC 101102</strain>
    </source>
</reference>